<protein>
    <submittedName>
        <fullName evidence="2">Phosphoserine phosphatase</fullName>
    </submittedName>
</protein>
<gene>
    <name evidence="2" type="ORF">ADU59_14040</name>
</gene>
<dbReference type="Proteomes" id="UP000093111">
    <property type="component" value="Unassembled WGS sequence"/>
</dbReference>
<dbReference type="Gene3D" id="3.40.50.1000">
    <property type="entry name" value="HAD superfamily/HAD-like"/>
    <property type="match status" value="1"/>
</dbReference>
<dbReference type="PATRIC" id="fig|1612624.7.peg.4718"/>
<dbReference type="InterPro" id="IPR023214">
    <property type="entry name" value="HAD_sf"/>
</dbReference>
<dbReference type="EMBL" id="LGLV01000008">
    <property type="protein sequence ID" value="OBZ94921.1"/>
    <property type="molecule type" value="Genomic_DNA"/>
</dbReference>
<accession>A0A1C7P0X4</accession>
<dbReference type="AlphaFoldDB" id="A0A1C7P0X4"/>
<dbReference type="PANTHER" id="PTHR28181">
    <property type="entry name" value="UPF0655 PROTEIN YCR015C"/>
    <property type="match status" value="1"/>
</dbReference>
<reference evidence="2 3" key="1">
    <citation type="journal article" date="2016" name="Syst. Appl. Microbiol.">
        <title>Pararhizobium polonicum sp. nov. isolated from tumors on stone fruit rootstocks.</title>
        <authorList>
            <person name="Pulawska J."/>
            <person name="Kuzmanovic N."/>
            <person name="Willems A."/>
            <person name="Pothier J.F."/>
        </authorList>
    </citation>
    <scope>NUCLEOTIDE SEQUENCE [LARGE SCALE GENOMIC DNA]</scope>
    <source>
        <strain evidence="2 3">F5.1</strain>
    </source>
</reference>
<organism evidence="2 3">
    <name type="scientific">Pararhizobium polonicum</name>
    <dbReference type="NCBI Taxonomy" id="1612624"/>
    <lineage>
        <taxon>Bacteria</taxon>
        <taxon>Pseudomonadati</taxon>
        <taxon>Pseudomonadota</taxon>
        <taxon>Alphaproteobacteria</taxon>
        <taxon>Hyphomicrobiales</taxon>
        <taxon>Rhizobiaceae</taxon>
        <taxon>Rhizobium/Agrobacterium group</taxon>
        <taxon>Pararhizobium</taxon>
    </lineage>
</organism>
<dbReference type="InterPro" id="IPR036412">
    <property type="entry name" value="HAD-like_sf"/>
</dbReference>
<dbReference type="InterPro" id="IPR006384">
    <property type="entry name" value="HAD_hydro_PyrdxlP_Pase-like"/>
</dbReference>
<comment type="caution">
    <text evidence="2">The sequence shown here is derived from an EMBL/GenBank/DDBJ whole genome shotgun (WGS) entry which is preliminary data.</text>
</comment>
<keyword evidence="3" id="KW-1185">Reference proteome</keyword>
<evidence type="ECO:0000313" key="3">
    <source>
        <dbReference type="Proteomes" id="UP000093111"/>
    </source>
</evidence>
<evidence type="ECO:0000313" key="2">
    <source>
        <dbReference type="EMBL" id="OBZ94921.1"/>
    </source>
</evidence>
<dbReference type="GO" id="GO:0016791">
    <property type="term" value="F:phosphatase activity"/>
    <property type="evidence" value="ECO:0007669"/>
    <property type="project" value="InterPro"/>
</dbReference>
<dbReference type="RefSeq" id="WP_068954745.1">
    <property type="nucleotide sequence ID" value="NZ_LGLV01000008.1"/>
</dbReference>
<dbReference type="STRING" id="1612624.ADU59_14040"/>
<dbReference type="NCBIfam" id="TIGR01489">
    <property type="entry name" value="DKMTPPase-SF"/>
    <property type="match status" value="1"/>
</dbReference>
<dbReference type="PANTHER" id="PTHR28181:SF2">
    <property type="entry name" value="PHOSPHORIC MONOESTER HYDROLASE"/>
    <property type="match status" value="1"/>
</dbReference>
<dbReference type="NCBIfam" id="TIGR01488">
    <property type="entry name" value="HAD-SF-IB"/>
    <property type="match status" value="1"/>
</dbReference>
<dbReference type="Pfam" id="PF12710">
    <property type="entry name" value="HAD"/>
    <property type="match status" value="1"/>
</dbReference>
<keyword evidence="1" id="KW-0378">Hydrolase</keyword>
<name>A0A1C7P0X4_9HYPH</name>
<dbReference type="Gene3D" id="3.90.1470.20">
    <property type="match status" value="1"/>
</dbReference>
<dbReference type="InterPro" id="IPR050849">
    <property type="entry name" value="HAD-like_hydrolase_phosphatase"/>
</dbReference>
<evidence type="ECO:0000256" key="1">
    <source>
        <dbReference type="ARBA" id="ARBA00022801"/>
    </source>
</evidence>
<dbReference type="SUPFAM" id="SSF56784">
    <property type="entry name" value="HAD-like"/>
    <property type="match status" value="1"/>
</dbReference>
<sequence>MHVYCDFDGTISVEDATDLVLERLADPKWELLEEQWNRGEIGSGECMRRQIALIEATQQDLDTALRDVLIDPGFVSFAALCDIRNIPLTIVSDGVDYFIRSILSRHGLGHLPVIANRLTIKDEDGRQSYTLTSPYADQNCLAASGVCKCRSLMPDDLRVYIGDGRSDFCVSDKPELVFAKASLADHCADRNIPFIAYQTFSDLTESLVSVLPALRGKAFKTPRHVAA</sequence>
<dbReference type="OrthoDB" id="9804940at2"/>
<proteinExistence type="predicted"/>